<dbReference type="KEGG" id="pmai:CF386_06405"/>
<gene>
    <name evidence="1" type="ORF">CF386_06405</name>
</gene>
<evidence type="ECO:0000313" key="1">
    <source>
        <dbReference type="EMBL" id="ASK78658.1"/>
    </source>
</evidence>
<dbReference type="RefSeq" id="WP_089073566.1">
    <property type="nucleotide sequence ID" value="NZ_CBCSAM010000001.1"/>
</dbReference>
<proteinExistence type="predicted"/>
<organism evidence="1 2">
    <name type="scientific">Paraphotobacterium marinum</name>
    <dbReference type="NCBI Taxonomy" id="1755811"/>
    <lineage>
        <taxon>Bacteria</taxon>
        <taxon>Pseudomonadati</taxon>
        <taxon>Pseudomonadota</taxon>
        <taxon>Gammaproteobacteria</taxon>
        <taxon>Vibrionales</taxon>
        <taxon>Vibrionaceae</taxon>
        <taxon>Paraphotobacterium</taxon>
    </lineage>
</organism>
<reference evidence="1 2" key="1">
    <citation type="journal article" date="2016" name="Int. J. Syst. Evol. Microbiol.">
        <title>Paraphotobacterium marinum gen. nov., sp. nov., a member of the family Vibrionaceae, isolated from surface seawater.</title>
        <authorList>
            <person name="Huang Z."/>
            <person name="Dong C."/>
            <person name="Shao Z."/>
        </authorList>
    </citation>
    <scope>NUCLEOTIDE SEQUENCE [LARGE SCALE GENOMIC DNA]</scope>
    <source>
        <strain evidence="1 2">NSCS20N07D</strain>
    </source>
</reference>
<name>A0A220VE15_9GAMM</name>
<accession>A0A220VE15</accession>
<dbReference type="Proteomes" id="UP000242175">
    <property type="component" value="Chromosome large"/>
</dbReference>
<keyword evidence="2" id="KW-1185">Reference proteome</keyword>
<evidence type="ECO:0000313" key="2">
    <source>
        <dbReference type="Proteomes" id="UP000242175"/>
    </source>
</evidence>
<sequence>MFECGIKFKNTNFFFNNVDSAIGFLEHEILNNCNDFIDANIKLNTSKKNYEFFYENPNNLLEDLMNL</sequence>
<dbReference type="EMBL" id="CP022355">
    <property type="protein sequence ID" value="ASK78658.1"/>
    <property type="molecule type" value="Genomic_DNA"/>
</dbReference>
<dbReference type="AlphaFoldDB" id="A0A220VE15"/>
<protein>
    <submittedName>
        <fullName evidence="1">Uncharacterized protein</fullName>
    </submittedName>
</protein>